<evidence type="ECO:0000259" key="1">
    <source>
        <dbReference type="PROSITE" id="PS51186"/>
    </source>
</evidence>
<dbReference type="SUPFAM" id="SSF55729">
    <property type="entry name" value="Acyl-CoA N-acyltransferases (Nat)"/>
    <property type="match status" value="1"/>
</dbReference>
<dbReference type="Pfam" id="PF13302">
    <property type="entry name" value="Acetyltransf_3"/>
    <property type="match status" value="1"/>
</dbReference>
<dbReference type="Gene3D" id="3.40.630.30">
    <property type="match status" value="1"/>
</dbReference>
<dbReference type="GO" id="GO:0016747">
    <property type="term" value="F:acyltransferase activity, transferring groups other than amino-acyl groups"/>
    <property type="evidence" value="ECO:0007669"/>
    <property type="project" value="InterPro"/>
</dbReference>
<keyword evidence="2" id="KW-0808">Transferase</keyword>
<feature type="domain" description="N-acetyltransferase" evidence="1">
    <location>
        <begin position="14"/>
        <end position="180"/>
    </location>
</feature>
<evidence type="ECO:0000313" key="2">
    <source>
        <dbReference type="EMBL" id="PMS23492.1"/>
    </source>
</evidence>
<dbReference type="InterPro" id="IPR016181">
    <property type="entry name" value="Acyl_CoA_acyltransferase"/>
</dbReference>
<organism evidence="2 3">
    <name type="scientific">Trinickia soli</name>
    <dbReference type="NCBI Taxonomy" id="380675"/>
    <lineage>
        <taxon>Bacteria</taxon>
        <taxon>Pseudomonadati</taxon>
        <taxon>Pseudomonadota</taxon>
        <taxon>Betaproteobacteria</taxon>
        <taxon>Burkholderiales</taxon>
        <taxon>Burkholderiaceae</taxon>
        <taxon>Trinickia</taxon>
    </lineage>
</organism>
<dbReference type="RefSeq" id="WP_102610825.1">
    <property type="nucleotide sequence ID" value="NZ_CADIKD010000015.1"/>
</dbReference>
<dbReference type="EMBL" id="PNYB01000012">
    <property type="protein sequence ID" value="PMS23492.1"/>
    <property type="molecule type" value="Genomic_DNA"/>
</dbReference>
<comment type="caution">
    <text evidence="2">The sequence shown here is derived from an EMBL/GenBank/DDBJ whole genome shotgun (WGS) entry which is preliminary data.</text>
</comment>
<accession>A0A2N7W284</accession>
<proteinExistence type="predicted"/>
<dbReference type="PROSITE" id="PS51186">
    <property type="entry name" value="GNAT"/>
    <property type="match status" value="1"/>
</dbReference>
<reference evidence="2 3" key="1">
    <citation type="submission" date="2018-01" db="EMBL/GenBank/DDBJ databases">
        <title>Whole genome analyses suggest that Burkholderia sensu lato contains two further novel genera in the rhizoxinica-symbiotica group Mycetohabitans gen. nov., and Trinickia gen. nov.: implications for the evolution of diazotrophy and nodulation in the Burkholderiaceae.</title>
        <authorList>
            <person name="Estrada-de los Santos P."/>
            <person name="Palmer M."/>
            <person name="Chavez-Ramirez B."/>
            <person name="Beukes C."/>
            <person name="Steenkamp E.T."/>
            <person name="Hirsch A.M."/>
            <person name="Manyaka P."/>
            <person name="Maluk M."/>
            <person name="Lafos M."/>
            <person name="Crook M."/>
            <person name="Gross E."/>
            <person name="Simon M.F."/>
            <person name="Bueno dos Reis Junior F."/>
            <person name="Poole P.S."/>
            <person name="Venter S.N."/>
            <person name="James E.K."/>
        </authorList>
    </citation>
    <scope>NUCLEOTIDE SEQUENCE [LARGE SCALE GENOMIC DNA]</scope>
    <source>
        <strain evidence="2 3">GP25-8</strain>
    </source>
</reference>
<evidence type="ECO:0000313" key="3">
    <source>
        <dbReference type="Proteomes" id="UP000235347"/>
    </source>
</evidence>
<dbReference type="PANTHER" id="PTHR43792">
    <property type="entry name" value="GNAT FAMILY, PUTATIVE (AFU_ORTHOLOGUE AFUA_3G00765)-RELATED-RELATED"/>
    <property type="match status" value="1"/>
</dbReference>
<dbReference type="InterPro" id="IPR000182">
    <property type="entry name" value="GNAT_dom"/>
</dbReference>
<dbReference type="AlphaFoldDB" id="A0A2N7W284"/>
<dbReference type="InterPro" id="IPR051531">
    <property type="entry name" value="N-acetyltransferase"/>
</dbReference>
<dbReference type="Proteomes" id="UP000235347">
    <property type="component" value="Unassembled WGS sequence"/>
</dbReference>
<keyword evidence="3" id="KW-1185">Reference proteome</keyword>
<gene>
    <name evidence="2" type="ORF">C0Z19_15965</name>
</gene>
<protein>
    <submittedName>
        <fullName evidence="2">N-acetyltransferase</fullName>
    </submittedName>
</protein>
<sequence length="182" mass="20588">MPPLDASSLSTARLTLRPLRADDALPLFTMYSDAAFMRYWSFPLMKRFEQAVDYVAHRLQGSAAEIEIVWSVELTATHEVIGICSLFNLEMAAQRAEIGFGLQSAYWGKGYMSEAARAVVDCGFDVLRLHRIEADIDPRNRASARVLEKLGFVREGLLRERWIVDGEISDSAIYGLLRTDRR</sequence>
<name>A0A2N7W284_9BURK</name>